<dbReference type="SUPFAM" id="SSF52540">
    <property type="entry name" value="P-loop containing nucleoside triphosphate hydrolases"/>
    <property type="match status" value="1"/>
</dbReference>
<dbReference type="eggNOG" id="COG4581">
    <property type="taxonomic scope" value="Bacteria"/>
</dbReference>
<dbReference type="PROSITE" id="PS51194">
    <property type="entry name" value="HELICASE_CTER"/>
    <property type="match status" value="1"/>
</dbReference>
<evidence type="ECO:0000256" key="5">
    <source>
        <dbReference type="SAM" id="MobiDB-lite"/>
    </source>
</evidence>
<evidence type="ECO:0000313" key="8">
    <source>
        <dbReference type="EMBL" id="EJD65376.1"/>
    </source>
</evidence>
<evidence type="ECO:0000256" key="3">
    <source>
        <dbReference type="ARBA" id="ARBA00022806"/>
    </source>
</evidence>
<dbReference type="PANTHER" id="PTHR12131">
    <property type="entry name" value="ATP-DEPENDENT RNA AND DNA HELICASE"/>
    <property type="match status" value="1"/>
</dbReference>
<keyword evidence="9" id="KW-1185">Reference proteome</keyword>
<dbReference type="GO" id="GO:0016787">
    <property type="term" value="F:hydrolase activity"/>
    <property type="evidence" value="ECO:0007669"/>
    <property type="project" value="UniProtKB-KW"/>
</dbReference>
<feature type="region of interest" description="Disordered" evidence="5">
    <location>
        <begin position="1"/>
        <end position="28"/>
    </location>
</feature>
<keyword evidence="2" id="KW-0378">Hydrolase</keyword>
<feature type="domain" description="Helicase ATP-binding" evidence="6">
    <location>
        <begin position="71"/>
        <end position="227"/>
    </location>
</feature>
<evidence type="ECO:0000256" key="2">
    <source>
        <dbReference type="ARBA" id="ARBA00022801"/>
    </source>
</evidence>
<dbReference type="Pfam" id="PF00271">
    <property type="entry name" value="Helicase_C"/>
    <property type="match status" value="1"/>
</dbReference>
<gene>
    <name evidence="8" type="ORF">HMPREF9156_00140</name>
</gene>
<dbReference type="GO" id="GO:0003676">
    <property type="term" value="F:nucleic acid binding"/>
    <property type="evidence" value="ECO:0007669"/>
    <property type="project" value="InterPro"/>
</dbReference>
<dbReference type="STRING" id="857290.HMPREF9156_00140"/>
<dbReference type="InterPro" id="IPR021904">
    <property type="entry name" value="DUF3516"/>
</dbReference>
<dbReference type="Proteomes" id="UP000006415">
    <property type="component" value="Unassembled WGS sequence"/>
</dbReference>
<accession>J0X1U3</accession>
<protein>
    <recommendedName>
        <fullName evidence="10">DEAD/DEAH box helicase</fullName>
    </recommendedName>
</protein>
<dbReference type="SMART" id="SM00487">
    <property type="entry name" value="DEXDc"/>
    <property type="match status" value="1"/>
</dbReference>
<dbReference type="InterPro" id="IPR014001">
    <property type="entry name" value="Helicase_ATP-bd"/>
</dbReference>
<dbReference type="PROSITE" id="PS51192">
    <property type="entry name" value="HELICASE_ATP_BIND_1"/>
    <property type="match status" value="1"/>
</dbReference>
<keyword evidence="3" id="KW-0347">Helicase</keyword>
<dbReference type="Pfam" id="PF12029">
    <property type="entry name" value="DUF3516"/>
    <property type="match status" value="1"/>
</dbReference>
<dbReference type="InterPro" id="IPR001650">
    <property type="entry name" value="Helicase_C-like"/>
</dbReference>
<comment type="caution">
    <text evidence="8">The sequence shown here is derived from an EMBL/GenBank/DDBJ whole genome shotgun (WGS) entry which is preliminary data.</text>
</comment>
<evidence type="ECO:0000259" key="6">
    <source>
        <dbReference type="PROSITE" id="PS51192"/>
    </source>
</evidence>
<dbReference type="Gene3D" id="3.40.50.300">
    <property type="entry name" value="P-loop containing nucleotide triphosphate hydrolases"/>
    <property type="match status" value="2"/>
</dbReference>
<evidence type="ECO:0000313" key="9">
    <source>
        <dbReference type="Proteomes" id="UP000006415"/>
    </source>
</evidence>
<reference evidence="8 9" key="1">
    <citation type="submission" date="2012-01" db="EMBL/GenBank/DDBJ databases">
        <title>The Genome Sequence of Scardovia wiggsiae F0424.</title>
        <authorList>
            <consortium name="The Broad Institute Genome Sequencing Platform"/>
            <person name="Earl A."/>
            <person name="Ward D."/>
            <person name="Feldgarden M."/>
            <person name="Gevers D."/>
            <person name="Izard J."/>
            <person name="Ganesan A."/>
            <person name="Baranova O.V."/>
            <person name="Blanton J.M."/>
            <person name="Tanner A.C."/>
            <person name="Mathney J."/>
            <person name="Dewhirst F.E."/>
            <person name="Young S.K."/>
            <person name="Zeng Q."/>
            <person name="Gargeya S."/>
            <person name="Fitzgerald M."/>
            <person name="Haas B."/>
            <person name="Abouelleil A."/>
            <person name="Alvarado L."/>
            <person name="Arachchi H.M."/>
            <person name="Berlin A."/>
            <person name="Chapman S.B."/>
            <person name="Gearin G."/>
            <person name="Goldberg J."/>
            <person name="Griggs A."/>
            <person name="Gujja S."/>
            <person name="Hansen M."/>
            <person name="Heiman D."/>
            <person name="Howarth C."/>
            <person name="Larimer J."/>
            <person name="Lui A."/>
            <person name="MacDonald P.J.P."/>
            <person name="McCowen C."/>
            <person name="Montmayeur A."/>
            <person name="Murphy C."/>
            <person name="Neiman D."/>
            <person name="Pearson M."/>
            <person name="Priest M."/>
            <person name="Roberts A."/>
            <person name="Saif S."/>
            <person name="Shea T."/>
            <person name="Sisk P."/>
            <person name="Stolte C."/>
            <person name="Sykes S."/>
            <person name="Wortman J."/>
            <person name="Nusbaum C."/>
            <person name="Birren B."/>
        </authorList>
    </citation>
    <scope>NUCLEOTIDE SEQUENCE [LARGE SCALE GENOMIC DNA]</scope>
    <source>
        <strain evidence="8 9">F0424</strain>
    </source>
</reference>
<dbReference type="OrthoDB" id="3229913at2"/>
<dbReference type="SMART" id="SM00490">
    <property type="entry name" value="HELICc"/>
    <property type="match status" value="1"/>
</dbReference>
<dbReference type="InterPro" id="IPR027417">
    <property type="entry name" value="P-loop_NTPase"/>
</dbReference>
<evidence type="ECO:0008006" key="10">
    <source>
        <dbReference type="Google" id="ProtNLM"/>
    </source>
</evidence>
<evidence type="ECO:0000259" key="7">
    <source>
        <dbReference type="PROSITE" id="PS51194"/>
    </source>
</evidence>
<dbReference type="EMBL" id="AGZS01000001">
    <property type="protein sequence ID" value="EJD65376.1"/>
    <property type="molecule type" value="Genomic_DNA"/>
</dbReference>
<feature type="region of interest" description="Disordered" evidence="5">
    <location>
        <begin position="727"/>
        <end position="748"/>
    </location>
</feature>
<dbReference type="InterPro" id="IPR011545">
    <property type="entry name" value="DEAD/DEAH_box_helicase_dom"/>
</dbReference>
<dbReference type="CDD" id="cd17921">
    <property type="entry name" value="DEXHc_Ski2"/>
    <property type="match status" value="1"/>
</dbReference>
<dbReference type="GO" id="GO:0005524">
    <property type="term" value="F:ATP binding"/>
    <property type="evidence" value="ECO:0007669"/>
    <property type="project" value="UniProtKB-KW"/>
</dbReference>
<name>J0X1U3_9BIFI</name>
<dbReference type="AlphaFoldDB" id="J0X1U3"/>
<dbReference type="HOGENOM" id="CLU_017075_0_0_11"/>
<dbReference type="PANTHER" id="PTHR12131:SF1">
    <property type="entry name" value="ATP-DEPENDENT RNA HELICASE SUPV3L1, MITOCHONDRIAL-RELATED"/>
    <property type="match status" value="1"/>
</dbReference>
<dbReference type="GO" id="GO:0004386">
    <property type="term" value="F:helicase activity"/>
    <property type="evidence" value="ECO:0007669"/>
    <property type="project" value="UniProtKB-KW"/>
</dbReference>
<feature type="domain" description="Helicase C-terminal" evidence="7">
    <location>
        <begin position="247"/>
        <end position="451"/>
    </location>
</feature>
<sequence length="886" mass="97916">MAHTDISGRMAAPAGPSGPEHAPAVQGSLIPEGSFSPGAAELDDDEILARFERWVSSVRHLTLWPHQEEAVLSLLSGNHAIVSTPTGSGKSLIAVAMHFMALCRGRRSYYTAPIKALVSEKFFELVSIFGAGYVGMITGDTRINPQAPVICCTAEILANQALREGEKADISYVAMDEFHFYGDPDRGWAWQIPLLVLHNAQFLLMSATLGDTSDIAALVEGHTGRAVDTVADAPRPVPLEYTYAAEPLQSVVNRLISRGQVPVYIVHFSQDAAVNTAEDLSGLGVSSKEQRDQIRKALAHTKFTTAFGKTLKRLLLNGVGVHHAGMLPRYRRMVEQLAQDGLLPVICGTDTLGVGINVPIHTVVLTALAKFDGRRQRRLKAREFHQIAGRAGRSGFDTEGLVIALAPEYEIENAKALAKAGDDPKKLKKIKRKKAPEGFVNWSEATLTKLIGMQPETLVPHMKVSHSLVLDEIAQGGNAWKRIRELISSSAQPEGNKKELLETAASVMQTLISSGIAEKWELEDGTTDYMLAVDMPDDLAMDQPLAPFFIAALELLDPDDPAYALNIISAAEATLEDPRPILRVQERRERDEAMVRMKDEGIDYDERMDRLQEVTYPQPLKDLLIPAFNQYLRDMPWAADYDVKPKSVLRDMIEQSADFSQYISSYRVSRSEGTLLRYLSDAYRVLSRTVPPDKADERLRDIIQWLGYVVRTVDSSLVDEWENSYGEASREHSGGTGSQEAFSAPPPSGMEAVAADRRALRVLVRNAMFRRVQLMALEDSQALGEMDGSYGYGVHEWDAVLDGFFDAHDDILTDTDARSAEFFILDDSQEAASHTWHVRQVVCDSDGDNDWAIDGIVDIVKTQDEGDAVFRQYRVGSAEQLRDVEP</sequence>
<evidence type="ECO:0000256" key="1">
    <source>
        <dbReference type="ARBA" id="ARBA00022741"/>
    </source>
</evidence>
<dbReference type="Pfam" id="PF00270">
    <property type="entry name" value="DEAD"/>
    <property type="match status" value="1"/>
</dbReference>
<organism evidence="8 9">
    <name type="scientific">Scardovia wiggsiae F0424</name>
    <dbReference type="NCBI Taxonomy" id="857290"/>
    <lineage>
        <taxon>Bacteria</taxon>
        <taxon>Bacillati</taxon>
        <taxon>Actinomycetota</taxon>
        <taxon>Actinomycetes</taxon>
        <taxon>Bifidobacteriales</taxon>
        <taxon>Bifidobacteriaceae</taxon>
        <taxon>Scardovia</taxon>
    </lineage>
</organism>
<dbReference type="InterPro" id="IPR050699">
    <property type="entry name" value="RNA-DNA_Helicase"/>
</dbReference>
<keyword evidence="1" id="KW-0547">Nucleotide-binding</keyword>
<evidence type="ECO:0000256" key="4">
    <source>
        <dbReference type="ARBA" id="ARBA00022840"/>
    </source>
</evidence>
<proteinExistence type="predicted"/>
<keyword evidence="4" id="KW-0067">ATP-binding</keyword>